<comment type="caution">
    <text evidence="2">The sequence shown here is derived from an EMBL/GenBank/DDBJ whole genome shotgun (WGS) entry which is preliminary data.</text>
</comment>
<evidence type="ECO:0000313" key="2">
    <source>
        <dbReference type="EMBL" id="GMN35629.1"/>
    </source>
</evidence>
<proteinExistence type="predicted"/>
<organism evidence="2 3">
    <name type="scientific">Ficus carica</name>
    <name type="common">Common fig</name>
    <dbReference type="NCBI Taxonomy" id="3494"/>
    <lineage>
        <taxon>Eukaryota</taxon>
        <taxon>Viridiplantae</taxon>
        <taxon>Streptophyta</taxon>
        <taxon>Embryophyta</taxon>
        <taxon>Tracheophyta</taxon>
        <taxon>Spermatophyta</taxon>
        <taxon>Magnoliopsida</taxon>
        <taxon>eudicotyledons</taxon>
        <taxon>Gunneridae</taxon>
        <taxon>Pentapetalae</taxon>
        <taxon>rosids</taxon>
        <taxon>fabids</taxon>
        <taxon>Rosales</taxon>
        <taxon>Moraceae</taxon>
        <taxon>Ficeae</taxon>
        <taxon>Ficus</taxon>
    </lineage>
</organism>
<feature type="region of interest" description="Disordered" evidence="1">
    <location>
        <begin position="1"/>
        <end position="22"/>
    </location>
</feature>
<keyword evidence="3" id="KW-1185">Reference proteome</keyword>
<accession>A0AA87ZLP2</accession>
<evidence type="ECO:0000313" key="3">
    <source>
        <dbReference type="Proteomes" id="UP001187192"/>
    </source>
</evidence>
<dbReference type="AlphaFoldDB" id="A0AA87ZLP2"/>
<dbReference type="Proteomes" id="UP001187192">
    <property type="component" value="Unassembled WGS sequence"/>
</dbReference>
<feature type="compositionally biased region" description="Acidic residues" evidence="1">
    <location>
        <begin position="10"/>
        <end position="22"/>
    </location>
</feature>
<name>A0AA87ZLP2_FICCA</name>
<reference evidence="2" key="1">
    <citation type="submission" date="2023-07" db="EMBL/GenBank/DDBJ databases">
        <title>draft genome sequence of fig (Ficus carica).</title>
        <authorList>
            <person name="Takahashi T."/>
            <person name="Nishimura K."/>
        </authorList>
    </citation>
    <scope>NUCLEOTIDE SEQUENCE</scope>
</reference>
<sequence>MNEFSSASGPEEENTSSENDLSDDDGFLVVAVVAVAARKFYVADSGYVNKDCFLSHFDERHIIYSNIENVESDWALGGKHLTTSIHRCGIVLSKLLVMVQVGDPILEEYAADSVPVGGHVDVNADYVLTDRGLI</sequence>
<gene>
    <name evidence="2" type="ORF">TIFTF001_042258</name>
</gene>
<dbReference type="EMBL" id="BTGU01002225">
    <property type="protein sequence ID" value="GMN35629.1"/>
    <property type="molecule type" value="Genomic_DNA"/>
</dbReference>
<evidence type="ECO:0000256" key="1">
    <source>
        <dbReference type="SAM" id="MobiDB-lite"/>
    </source>
</evidence>
<protein>
    <submittedName>
        <fullName evidence="2">Uncharacterized protein</fullName>
    </submittedName>
</protein>